<organism evidence="2 3">
    <name type="scientific">Oidiodendron maius (strain Zn)</name>
    <dbReference type="NCBI Taxonomy" id="913774"/>
    <lineage>
        <taxon>Eukaryota</taxon>
        <taxon>Fungi</taxon>
        <taxon>Dikarya</taxon>
        <taxon>Ascomycota</taxon>
        <taxon>Pezizomycotina</taxon>
        <taxon>Leotiomycetes</taxon>
        <taxon>Leotiomycetes incertae sedis</taxon>
        <taxon>Myxotrichaceae</taxon>
        <taxon>Oidiodendron</taxon>
    </lineage>
</organism>
<dbReference type="Gene3D" id="3.40.50.300">
    <property type="entry name" value="P-loop containing nucleotide triphosphate hydrolases"/>
    <property type="match status" value="1"/>
</dbReference>
<dbReference type="STRING" id="913774.A0A0C3HM05"/>
<dbReference type="EMBL" id="KN832870">
    <property type="protein sequence ID" value="KIN09151.1"/>
    <property type="molecule type" value="Genomic_DNA"/>
</dbReference>
<evidence type="ECO:0000256" key="1">
    <source>
        <dbReference type="SAM" id="Phobius"/>
    </source>
</evidence>
<reference evidence="2 3" key="1">
    <citation type="submission" date="2014-04" db="EMBL/GenBank/DDBJ databases">
        <authorList>
            <consortium name="DOE Joint Genome Institute"/>
            <person name="Kuo A."/>
            <person name="Martino E."/>
            <person name="Perotto S."/>
            <person name="Kohler A."/>
            <person name="Nagy L.G."/>
            <person name="Floudas D."/>
            <person name="Copeland A."/>
            <person name="Barry K.W."/>
            <person name="Cichocki N."/>
            <person name="Veneault-Fourrey C."/>
            <person name="LaButti K."/>
            <person name="Lindquist E.A."/>
            <person name="Lipzen A."/>
            <person name="Lundell T."/>
            <person name="Morin E."/>
            <person name="Murat C."/>
            <person name="Sun H."/>
            <person name="Tunlid A."/>
            <person name="Henrissat B."/>
            <person name="Grigoriev I.V."/>
            <person name="Hibbett D.S."/>
            <person name="Martin F."/>
            <person name="Nordberg H.P."/>
            <person name="Cantor M.N."/>
            <person name="Hua S.X."/>
        </authorList>
    </citation>
    <scope>NUCLEOTIDE SEQUENCE [LARGE SCALE GENOMIC DNA]</scope>
    <source>
        <strain evidence="2 3">Zn</strain>
    </source>
</reference>
<keyword evidence="1" id="KW-0812">Transmembrane</keyword>
<evidence type="ECO:0000313" key="3">
    <source>
        <dbReference type="Proteomes" id="UP000054321"/>
    </source>
</evidence>
<dbReference type="InterPro" id="IPR040632">
    <property type="entry name" value="Sulfotransfer_4"/>
</dbReference>
<sequence>MASMVDKLRSGTVTTPSNLSRKLKVIGSGFGRTGTMSMSVALEHLLGGPVYHTGQFSFKMKNVCFHNASLDWTLDANHSAILATIKTWRQMLRLGAKPEFIQSSLKSLLAGYVAVTDTWGAALTPELLEAYPDAVVICTVREPNAWWQSWNDMVGMAAQPLMMKIMLCPLPVFRYFPWALDDLWRRFCGHYGISPPSPPTGKEFAQYHIDWLKRVVPPQRLHFFNVKEGWEPLCRILGVPVPDEPFPRVNERAAMRELAVMLTRMVVLRCGLVIIGTIASVLAMILARRLF</sequence>
<dbReference type="OrthoDB" id="408152at2759"/>
<evidence type="ECO:0008006" key="4">
    <source>
        <dbReference type="Google" id="ProtNLM"/>
    </source>
</evidence>
<keyword evidence="1" id="KW-1133">Transmembrane helix</keyword>
<dbReference type="PANTHER" id="PTHR36978">
    <property type="entry name" value="P-LOOP CONTAINING NUCLEOTIDE TRIPHOSPHATE HYDROLASE"/>
    <property type="match status" value="1"/>
</dbReference>
<dbReference type="PANTHER" id="PTHR36978:SF3">
    <property type="entry name" value="P-LOOP CONTAINING NUCLEOSIDE TRIPHOSPHATE HYDROLASE PROTEIN"/>
    <property type="match status" value="1"/>
</dbReference>
<proteinExistence type="predicted"/>
<keyword evidence="1" id="KW-0472">Membrane</keyword>
<name>A0A0C3HM05_OIDMZ</name>
<dbReference type="SUPFAM" id="SSF52540">
    <property type="entry name" value="P-loop containing nucleoside triphosphate hydrolases"/>
    <property type="match status" value="1"/>
</dbReference>
<keyword evidence="3" id="KW-1185">Reference proteome</keyword>
<feature type="transmembrane region" description="Helical" evidence="1">
    <location>
        <begin position="266"/>
        <end position="287"/>
    </location>
</feature>
<dbReference type="Proteomes" id="UP000054321">
    <property type="component" value="Unassembled WGS sequence"/>
</dbReference>
<dbReference type="HOGENOM" id="CLU_061199_2_1_1"/>
<dbReference type="InterPro" id="IPR027417">
    <property type="entry name" value="P-loop_NTPase"/>
</dbReference>
<dbReference type="AlphaFoldDB" id="A0A0C3HM05"/>
<protein>
    <recommendedName>
        <fullName evidence="4">NAD dependent epimerase/dehydratase</fullName>
    </recommendedName>
</protein>
<dbReference type="InParanoid" id="A0A0C3HM05"/>
<evidence type="ECO:0000313" key="2">
    <source>
        <dbReference type="EMBL" id="KIN09151.1"/>
    </source>
</evidence>
<reference evidence="3" key="2">
    <citation type="submission" date="2015-01" db="EMBL/GenBank/DDBJ databases">
        <title>Evolutionary Origins and Diversification of the Mycorrhizal Mutualists.</title>
        <authorList>
            <consortium name="DOE Joint Genome Institute"/>
            <consortium name="Mycorrhizal Genomics Consortium"/>
            <person name="Kohler A."/>
            <person name="Kuo A."/>
            <person name="Nagy L.G."/>
            <person name="Floudas D."/>
            <person name="Copeland A."/>
            <person name="Barry K.W."/>
            <person name="Cichocki N."/>
            <person name="Veneault-Fourrey C."/>
            <person name="LaButti K."/>
            <person name="Lindquist E.A."/>
            <person name="Lipzen A."/>
            <person name="Lundell T."/>
            <person name="Morin E."/>
            <person name="Murat C."/>
            <person name="Riley R."/>
            <person name="Ohm R."/>
            <person name="Sun H."/>
            <person name="Tunlid A."/>
            <person name="Henrissat B."/>
            <person name="Grigoriev I.V."/>
            <person name="Hibbett D.S."/>
            <person name="Martin F."/>
        </authorList>
    </citation>
    <scope>NUCLEOTIDE SEQUENCE [LARGE SCALE GENOMIC DNA]</scope>
    <source>
        <strain evidence="3">Zn</strain>
    </source>
</reference>
<accession>A0A0C3HM05</accession>
<gene>
    <name evidence="2" type="ORF">OIDMADRAFT_48979</name>
</gene>
<dbReference type="Pfam" id="PF17784">
    <property type="entry name" value="Sulfotransfer_4"/>
    <property type="match status" value="1"/>
</dbReference>